<dbReference type="Pfam" id="PF13577">
    <property type="entry name" value="SnoaL_4"/>
    <property type="match status" value="1"/>
</dbReference>
<dbReference type="InterPro" id="IPR032710">
    <property type="entry name" value="NTF2-like_dom_sf"/>
</dbReference>
<proteinExistence type="predicted"/>
<reference evidence="2 3" key="1">
    <citation type="journal article" date="2019" name="Emerg. Microbes Infect.">
        <title>Comprehensive subspecies identification of 175 nontuberculous mycobacteria species based on 7547 genomic profiles.</title>
        <authorList>
            <person name="Matsumoto Y."/>
            <person name="Kinjo T."/>
            <person name="Motooka D."/>
            <person name="Nabeya D."/>
            <person name="Jung N."/>
            <person name="Uechi K."/>
            <person name="Horii T."/>
            <person name="Iida T."/>
            <person name="Fujita J."/>
            <person name="Nakamura S."/>
        </authorList>
    </citation>
    <scope>NUCLEOTIDE SEQUENCE [LARGE SCALE GENOMIC DNA]</scope>
    <source>
        <strain evidence="2 3">JCM 12375</strain>
    </source>
</reference>
<dbReference type="RefSeq" id="WP_051579201.1">
    <property type="nucleotide sequence ID" value="NZ_AP022567.1"/>
</dbReference>
<protein>
    <recommendedName>
        <fullName evidence="1">SnoaL-like domain-containing protein</fullName>
    </recommendedName>
</protein>
<evidence type="ECO:0000313" key="3">
    <source>
        <dbReference type="Proteomes" id="UP000465622"/>
    </source>
</evidence>
<feature type="domain" description="SnoaL-like" evidence="1">
    <location>
        <begin position="8"/>
        <end position="138"/>
    </location>
</feature>
<dbReference type="InterPro" id="IPR037401">
    <property type="entry name" value="SnoaL-like"/>
</dbReference>
<organism evidence="2 3">
    <name type="scientific">Mycolicibacterium mageritense</name>
    <name type="common">Mycobacterium mageritense</name>
    <dbReference type="NCBI Taxonomy" id="53462"/>
    <lineage>
        <taxon>Bacteria</taxon>
        <taxon>Bacillati</taxon>
        <taxon>Actinomycetota</taxon>
        <taxon>Actinomycetes</taxon>
        <taxon>Mycobacteriales</taxon>
        <taxon>Mycobacteriaceae</taxon>
        <taxon>Mycolicibacterium</taxon>
    </lineage>
</organism>
<dbReference type="Gene3D" id="3.10.450.50">
    <property type="match status" value="1"/>
</dbReference>
<dbReference type="CDD" id="cd00531">
    <property type="entry name" value="NTF2_like"/>
    <property type="match status" value="1"/>
</dbReference>
<dbReference type="EMBL" id="AP022567">
    <property type="protein sequence ID" value="BBX37155.1"/>
    <property type="molecule type" value="Genomic_DNA"/>
</dbReference>
<dbReference type="Proteomes" id="UP000465622">
    <property type="component" value="Chromosome"/>
</dbReference>
<keyword evidence="3" id="KW-1185">Reference proteome</keyword>
<dbReference type="SUPFAM" id="SSF54427">
    <property type="entry name" value="NTF2-like"/>
    <property type="match status" value="1"/>
</dbReference>
<evidence type="ECO:0000313" key="2">
    <source>
        <dbReference type="EMBL" id="BBX37155.1"/>
    </source>
</evidence>
<gene>
    <name evidence="2" type="ORF">MMAGJ_64370</name>
</gene>
<sequence length="148" mass="16651">MEKMKSVERQIEEILARYVRASDSRDGTAQAALFAPGAVIQMWSRTEDGGYIEAAPEFHTEDIEYAVATIIKPHPPGGFSHHVTTDHIVTVDGEMAHISAQFIVYEVRTLPEPPVRPVESGYFELDLELRDTAWRIVRSDVKMDLPLS</sequence>
<accession>A0ABM7I2N7</accession>
<evidence type="ECO:0000259" key="1">
    <source>
        <dbReference type="Pfam" id="PF13577"/>
    </source>
</evidence>
<name>A0ABM7I2N7_MYCME</name>